<accession>A0A815TJ78</accession>
<feature type="non-terminal residue" evidence="1">
    <location>
        <position position="205"/>
    </location>
</feature>
<organism evidence="1 2">
    <name type="scientific">Adineta steineri</name>
    <dbReference type="NCBI Taxonomy" id="433720"/>
    <lineage>
        <taxon>Eukaryota</taxon>
        <taxon>Metazoa</taxon>
        <taxon>Spiralia</taxon>
        <taxon>Gnathifera</taxon>
        <taxon>Rotifera</taxon>
        <taxon>Eurotatoria</taxon>
        <taxon>Bdelloidea</taxon>
        <taxon>Adinetida</taxon>
        <taxon>Adinetidae</taxon>
        <taxon>Adineta</taxon>
    </lineage>
</organism>
<dbReference type="AlphaFoldDB" id="A0A815TJ78"/>
<protein>
    <submittedName>
        <fullName evidence="1">Uncharacterized protein</fullName>
    </submittedName>
</protein>
<gene>
    <name evidence="1" type="ORF">IZO911_LOCUS45039</name>
</gene>
<proteinExistence type="predicted"/>
<dbReference type="Proteomes" id="UP000663860">
    <property type="component" value="Unassembled WGS sequence"/>
</dbReference>
<evidence type="ECO:0000313" key="2">
    <source>
        <dbReference type="Proteomes" id="UP000663860"/>
    </source>
</evidence>
<comment type="caution">
    <text evidence="1">The sequence shown here is derived from an EMBL/GenBank/DDBJ whole genome shotgun (WGS) entry which is preliminary data.</text>
</comment>
<name>A0A815TJ78_9BILA</name>
<dbReference type="EMBL" id="CAJNOE010003312">
    <property type="protein sequence ID" value="CAF1501685.1"/>
    <property type="molecule type" value="Genomic_DNA"/>
</dbReference>
<feature type="non-terminal residue" evidence="1">
    <location>
        <position position="1"/>
    </location>
</feature>
<reference evidence="1" key="1">
    <citation type="submission" date="2021-02" db="EMBL/GenBank/DDBJ databases">
        <authorList>
            <person name="Nowell W R."/>
        </authorList>
    </citation>
    <scope>NUCLEOTIDE SEQUENCE</scope>
</reference>
<evidence type="ECO:0000313" key="1">
    <source>
        <dbReference type="EMBL" id="CAF1501685.1"/>
    </source>
</evidence>
<sequence>VHNRICRKRQYPLSLPHNNRDPQNFAIQARKAQDTGEKVYGHKGESKLSEILDVLLPIGIICDYQHVTLLRHFGDVVKVISSSLPKDTRKHIDYSLRNQPFPHFFNRKMRGIDEFSYIKASELRNLLLYGFVPNFYNSLTVDQAAHICLFICGIRLLHCSNKSFGQSTSSLASDLLKTYYQYHGQYYKYLKNFVLHLHIHYAHNY</sequence>